<protein>
    <submittedName>
        <fullName evidence="2">Uncharacterized protein</fullName>
    </submittedName>
</protein>
<comment type="caution">
    <text evidence="2">The sequence shown here is derived from an EMBL/GenBank/DDBJ whole genome shotgun (WGS) entry which is preliminary data.</text>
</comment>
<evidence type="ECO:0000313" key="3">
    <source>
        <dbReference type="Proteomes" id="UP000092993"/>
    </source>
</evidence>
<feature type="region of interest" description="Disordered" evidence="1">
    <location>
        <begin position="149"/>
        <end position="185"/>
    </location>
</feature>
<accession>A0A1C7LKG0</accession>
<proteinExistence type="predicted"/>
<name>A0A1C7LKG0_GRIFR</name>
<sequence>MNFALAYPEFAPRPTPELAVHESCLRSRQRSCRLIDGAVPILGFGGLMKWPLYWADCTAAAEAMYLYAREARCKQLTLYGVGSVASGRQAGPTGGSPVPQRILFSAAAREPVLERVLSHQSASAVADAMLLLLFCKNAGRIGVPLPIRPTVRPSTRTVSRQARSRDAPSPRRGTPFRTDKFVNAD</sequence>
<evidence type="ECO:0000256" key="1">
    <source>
        <dbReference type="SAM" id="MobiDB-lite"/>
    </source>
</evidence>
<dbReference type="Proteomes" id="UP000092993">
    <property type="component" value="Unassembled WGS sequence"/>
</dbReference>
<feature type="compositionally biased region" description="Polar residues" evidence="1">
    <location>
        <begin position="152"/>
        <end position="161"/>
    </location>
</feature>
<evidence type="ECO:0000313" key="2">
    <source>
        <dbReference type="EMBL" id="OBZ65255.1"/>
    </source>
</evidence>
<gene>
    <name evidence="2" type="ORF">A0H81_14752</name>
</gene>
<dbReference type="EMBL" id="LUGG01000047">
    <property type="protein sequence ID" value="OBZ65255.1"/>
    <property type="molecule type" value="Genomic_DNA"/>
</dbReference>
<dbReference type="AlphaFoldDB" id="A0A1C7LKG0"/>
<keyword evidence="3" id="KW-1185">Reference proteome</keyword>
<reference evidence="2 3" key="1">
    <citation type="submission" date="2016-03" db="EMBL/GenBank/DDBJ databases">
        <title>Whole genome sequencing of Grifola frondosa 9006-11.</title>
        <authorList>
            <person name="Min B."/>
            <person name="Park H."/>
            <person name="Kim J.-G."/>
            <person name="Cho H."/>
            <person name="Oh Y.-L."/>
            <person name="Kong W.-S."/>
            <person name="Choi I.-G."/>
        </authorList>
    </citation>
    <scope>NUCLEOTIDE SEQUENCE [LARGE SCALE GENOMIC DNA]</scope>
    <source>
        <strain evidence="2 3">9006-11</strain>
    </source>
</reference>
<organism evidence="2 3">
    <name type="scientific">Grifola frondosa</name>
    <name type="common">Maitake</name>
    <name type="synonym">Polyporus frondosus</name>
    <dbReference type="NCBI Taxonomy" id="5627"/>
    <lineage>
        <taxon>Eukaryota</taxon>
        <taxon>Fungi</taxon>
        <taxon>Dikarya</taxon>
        <taxon>Basidiomycota</taxon>
        <taxon>Agaricomycotina</taxon>
        <taxon>Agaricomycetes</taxon>
        <taxon>Polyporales</taxon>
        <taxon>Grifolaceae</taxon>
        <taxon>Grifola</taxon>
    </lineage>
</organism>